<dbReference type="InterPro" id="IPR036020">
    <property type="entry name" value="WW_dom_sf"/>
</dbReference>
<feature type="compositionally biased region" description="Polar residues" evidence="1">
    <location>
        <begin position="775"/>
        <end position="785"/>
    </location>
</feature>
<organism evidence="5 6">
    <name type="scientific">Mya arenaria</name>
    <name type="common">Soft-shell clam</name>
    <dbReference type="NCBI Taxonomy" id="6604"/>
    <lineage>
        <taxon>Eukaryota</taxon>
        <taxon>Metazoa</taxon>
        <taxon>Spiralia</taxon>
        <taxon>Lophotrochozoa</taxon>
        <taxon>Mollusca</taxon>
        <taxon>Bivalvia</taxon>
        <taxon>Autobranchia</taxon>
        <taxon>Heteroconchia</taxon>
        <taxon>Euheterodonta</taxon>
        <taxon>Imparidentia</taxon>
        <taxon>Neoheterodontei</taxon>
        <taxon>Myida</taxon>
        <taxon>Myoidea</taxon>
        <taxon>Myidae</taxon>
        <taxon>Mya</taxon>
    </lineage>
</organism>
<feature type="region of interest" description="Disordered" evidence="1">
    <location>
        <begin position="301"/>
        <end position="516"/>
    </location>
</feature>
<evidence type="ECO:0000259" key="2">
    <source>
        <dbReference type="PROSITE" id="PS50020"/>
    </source>
</evidence>
<dbReference type="SMART" id="SM00139">
    <property type="entry name" value="MyTH4"/>
    <property type="match status" value="1"/>
</dbReference>
<evidence type="ECO:0000259" key="4">
    <source>
        <dbReference type="PROSITE" id="PS51016"/>
    </source>
</evidence>
<feature type="compositionally biased region" description="Polar residues" evidence="1">
    <location>
        <begin position="641"/>
        <end position="653"/>
    </location>
</feature>
<name>A0ABY7DYJ8_MYAAR</name>
<feature type="compositionally biased region" description="Polar residues" evidence="1">
    <location>
        <begin position="413"/>
        <end position="424"/>
    </location>
</feature>
<feature type="domain" description="WW" evidence="2">
    <location>
        <begin position="158"/>
        <end position="186"/>
    </location>
</feature>
<proteinExistence type="predicted"/>
<feature type="domain" description="Rho-GAP" evidence="3">
    <location>
        <begin position="1240"/>
        <end position="1403"/>
    </location>
</feature>
<dbReference type="PROSITE" id="PS50020">
    <property type="entry name" value="WW_DOMAIN_2"/>
    <property type="match status" value="1"/>
</dbReference>
<feature type="compositionally biased region" description="Polar residues" evidence="1">
    <location>
        <begin position="729"/>
        <end position="759"/>
    </location>
</feature>
<feature type="compositionally biased region" description="Low complexity" evidence="1">
    <location>
        <begin position="717"/>
        <end position="727"/>
    </location>
</feature>
<keyword evidence="6" id="KW-1185">Reference proteome</keyword>
<feature type="compositionally biased region" description="Low complexity" evidence="1">
    <location>
        <begin position="326"/>
        <end position="338"/>
    </location>
</feature>
<dbReference type="SMART" id="SM00324">
    <property type="entry name" value="RhoGAP"/>
    <property type="match status" value="1"/>
</dbReference>
<feature type="domain" description="MyTH4" evidence="4">
    <location>
        <begin position="1046"/>
        <end position="1229"/>
    </location>
</feature>
<dbReference type="PANTHER" id="PTHR45876:SF8">
    <property type="entry name" value="FI04035P"/>
    <property type="match status" value="1"/>
</dbReference>
<feature type="compositionally biased region" description="Basic and acidic residues" evidence="1">
    <location>
        <begin position="339"/>
        <end position="357"/>
    </location>
</feature>
<feature type="compositionally biased region" description="Basic and acidic residues" evidence="1">
    <location>
        <begin position="673"/>
        <end position="682"/>
    </location>
</feature>
<evidence type="ECO:0000313" key="6">
    <source>
        <dbReference type="Proteomes" id="UP001164746"/>
    </source>
</evidence>
<dbReference type="InterPro" id="IPR000198">
    <property type="entry name" value="RhoGAP_dom"/>
</dbReference>
<reference evidence="5" key="1">
    <citation type="submission" date="2022-11" db="EMBL/GenBank/DDBJ databases">
        <title>Centuries of genome instability and evolution in soft-shell clam transmissible cancer (bioRxiv).</title>
        <authorList>
            <person name="Hart S.F.M."/>
            <person name="Yonemitsu M.A."/>
            <person name="Giersch R.M."/>
            <person name="Beal B.F."/>
            <person name="Arriagada G."/>
            <person name="Davis B.W."/>
            <person name="Ostrander E.A."/>
            <person name="Goff S.P."/>
            <person name="Metzger M.J."/>
        </authorList>
    </citation>
    <scope>NUCLEOTIDE SEQUENCE</scope>
    <source>
        <strain evidence="5">MELC-2E11</strain>
        <tissue evidence="5">Siphon/mantle</tissue>
    </source>
</reference>
<dbReference type="InterPro" id="IPR001202">
    <property type="entry name" value="WW_dom"/>
</dbReference>
<feature type="compositionally biased region" description="Basic and acidic residues" evidence="1">
    <location>
        <begin position="761"/>
        <end position="772"/>
    </location>
</feature>
<feature type="region of interest" description="Disordered" evidence="1">
    <location>
        <begin position="932"/>
        <end position="959"/>
    </location>
</feature>
<dbReference type="Gene3D" id="1.10.555.10">
    <property type="entry name" value="Rho GTPase activation protein"/>
    <property type="match status" value="1"/>
</dbReference>
<evidence type="ECO:0000259" key="3">
    <source>
        <dbReference type="PROSITE" id="PS50238"/>
    </source>
</evidence>
<feature type="compositionally biased region" description="Low complexity" evidence="1">
    <location>
        <begin position="364"/>
        <end position="378"/>
    </location>
</feature>
<dbReference type="Gene3D" id="1.25.40.530">
    <property type="entry name" value="MyTH4 domain"/>
    <property type="match status" value="1"/>
</dbReference>
<evidence type="ECO:0000256" key="1">
    <source>
        <dbReference type="SAM" id="MobiDB-lite"/>
    </source>
</evidence>
<dbReference type="Pfam" id="PF00620">
    <property type="entry name" value="RhoGAP"/>
    <property type="match status" value="1"/>
</dbReference>
<dbReference type="PANTHER" id="PTHR45876">
    <property type="entry name" value="FI04035P"/>
    <property type="match status" value="1"/>
</dbReference>
<dbReference type="SUPFAM" id="SSF51045">
    <property type="entry name" value="WW domain"/>
    <property type="match status" value="1"/>
</dbReference>
<gene>
    <name evidence="5" type="ORF">MAR_008293</name>
</gene>
<dbReference type="InterPro" id="IPR000857">
    <property type="entry name" value="MyTH4_dom"/>
</dbReference>
<dbReference type="EMBL" id="CP111015">
    <property type="protein sequence ID" value="WAR01735.1"/>
    <property type="molecule type" value="Genomic_DNA"/>
</dbReference>
<dbReference type="PROSITE" id="PS51016">
    <property type="entry name" value="MYTH4"/>
    <property type="match status" value="1"/>
</dbReference>
<dbReference type="Gene3D" id="2.20.70.10">
    <property type="match status" value="1"/>
</dbReference>
<accession>A0ABY7DYJ8</accession>
<dbReference type="Proteomes" id="UP001164746">
    <property type="component" value="Chromosome 4"/>
</dbReference>
<protein>
    <submittedName>
        <fullName evidence="5">RHG39-like protein</fullName>
    </submittedName>
</protein>
<feature type="region of interest" description="Disordered" evidence="1">
    <location>
        <begin position="598"/>
        <end position="653"/>
    </location>
</feature>
<sequence length="1403" mass="160078">MPADAIVSFEEECTSPLQIWLGAVDHIYVLGCIGSAEDCSCWVRAMVISVPEASRKDKLNSSDTFEKKFNNLHFENRLIIMEFREMFMFSSFRADNWVSESFQRFENFCSQMDAMTSRSLLDMKPFEPLSLDMRPFSLSDTLIPLDLFHRKKTDDNQWWELFDPNTSRFYYYNATSQKTVWHRPQNCDIIPLAKLQTLKQNTEVRDELAAPKREISTQTPQPNTILVKLTECQWLNNKVKLCDSRGNNMEVIQRVVIQIMDELHTSVMFSELCGLLTLVVMVGTYMGVFYYLQRREHHVRTGSLKEKSSQPFTSPHPGRKQRYSRQDSSSSLSSSGHYESFREQRSSLERVSSEQLRRRGSQTSSHSSTHAGYSSSPSFQSGLGRRESFEMSPRLVDSPRLGRNHSAVHRSESTQSGGMPNRSGSYRYPDTRIREELPQSYTRDDSYLYQGRGSGFARGGYHRGSGSDKEYVYSSRSETYTPPNRLDSFTPPPLHSRENSFHESVHSHEDSVPDHHEHLYSPVSVQSSHSSSYRQENLYSPVMNISRGESDRSRFSPINAGTPTPTRELEGGSDRMYSPVIPSDNQCLAFSQDILCQQQGGHVSPSPTKPKLRFPRTNPTYIGGSKRDGNAGYRKIGPDQLSDSGASDGQPVNMSAMQTSQIHPEYFETGFPNRHERSDSDTSHSSPHAYGVERKDSRSSHSSMRLRDNDRDRDLSDSQSSQGSVRNMSDVQSEGSLRNMQDSAVSFQDSISSRGSNRSFGADRDNKDRTKGDLQFSNVTNNQYLQQQQQISKVPDEDEDSEPEYANILNIPPPMKIEELSDMKVTDISPVKFQLNDENNIRNVLKERNSNIDVVDFGGDLRNGDGSVTLELTREMNGKTEEEEAEELDQVIDLMQSSQYSEDQGFEDTENSNVFQNPMFLGGIPVSLETQHASLKRKKPEKPEGGQGSPGSEKSHSMNLDLTHRPLSMVVPSQSESSMPVSSSIGSLSRQGRAGTCPPMREGKHLSVKQKLPSDSDIENYAQQHLNKHKKGLFGKNVPFTNMLKWSKDLITKPMLRTNDKNCKKEAVEVFKLIQAYMGDRKTKLTQSQLALEITSKGWMLGPDLRDEILIQICRQTTENKKEDSLQRGWELMAILLNFFPPTLKFYNYLEGYIGKHIDPKYDLENFSLARWCKTHGIRYTDIIDDEHYNHVPIHHFAEHCKRRLDRSMQSGAKRGVRKPSMDEIEQAKKSIYCPSMFGSTLEDVMKMQRDHYPDRRLPWIQTTLSEWVLRLNGAQTEGIFRVPGDIDEVNTLKIHCDQWKTPTECSDPHVPASLLKLWYRELESPLIPAEFYSDCVNNFTNAEAAVDVVNKLPEINRLVLAYLIRFLQSQEPQVIFENTRKEMGFIRTLIQNLDTSFMDGIE</sequence>
<dbReference type="PROSITE" id="PS50238">
    <property type="entry name" value="RHOGAP"/>
    <property type="match status" value="1"/>
</dbReference>
<feature type="compositionally biased region" description="Basic and acidic residues" evidence="1">
    <location>
        <begin position="429"/>
        <end position="446"/>
    </location>
</feature>
<dbReference type="InterPro" id="IPR008936">
    <property type="entry name" value="Rho_GTPase_activation_prot"/>
</dbReference>
<feature type="compositionally biased region" description="Basic and acidic residues" evidence="1">
    <location>
        <begin position="691"/>
        <end position="716"/>
    </location>
</feature>
<feature type="compositionally biased region" description="Low complexity" evidence="1">
    <location>
        <begin position="971"/>
        <end position="989"/>
    </location>
</feature>
<dbReference type="Pfam" id="PF00784">
    <property type="entry name" value="MyTH4"/>
    <property type="match status" value="1"/>
</dbReference>
<evidence type="ECO:0000313" key="5">
    <source>
        <dbReference type="EMBL" id="WAR01735.1"/>
    </source>
</evidence>
<dbReference type="SUPFAM" id="SSF48350">
    <property type="entry name" value="GTPase activation domain, GAP"/>
    <property type="match status" value="1"/>
</dbReference>
<dbReference type="InterPro" id="IPR038185">
    <property type="entry name" value="MyTH4_dom_sf"/>
</dbReference>
<feature type="region of interest" description="Disordered" evidence="1">
    <location>
        <begin position="669"/>
        <end position="808"/>
    </location>
</feature>
<feature type="region of interest" description="Disordered" evidence="1">
    <location>
        <begin position="971"/>
        <end position="1014"/>
    </location>
</feature>
<feature type="region of interest" description="Disordered" evidence="1">
    <location>
        <begin position="548"/>
        <end position="573"/>
    </location>
</feature>
<feature type="compositionally biased region" description="Basic and acidic residues" evidence="1">
    <location>
        <begin position="495"/>
        <end position="516"/>
    </location>
</feature>